<sequence>MRRMCRDVSVISQGVKHISNRTGISHGHLNF</sequence>
<accession>A0A0E9PT86</accession>
<dbReference type="AlphaFoldDB" id="A0A0E9PT86"/>
<dbReference type="EMBL" id="GBXM01101085">
    <property type="protein sequence ID" value="JAH07492.1"/>
    <property type="molecule type" value="Transcribed_RNA"/>
</dbReference>
<reference evidence="1" key="2">
    <citation type="journal article" date="2015" name="Fish Shellfish Immunol.">
        <title>Early steps in the European eel (Anguilla anguilla)-Vibrio vulnificus interaction in the gills: Role of the RtxA13 toxin.</title>
        <authorList>
            <person name="Callol A."/>
            <person name="Pajuelo D."/>
            <person name="Ebbesson L."/>
            <person name="Teles M."/>
            <person name="MacKenzie S."/>
            <person name="Amaro C."/>
        </authorList>
    </citation>
    <scope>NUCLEOTIDE SEQUENCE</scope>
</reference>
<protein>
    <submittedName>
        <fullName evidence="1">Uncharacterized protein</fullName>
    </submittedName>
</protein>
<organism evidence="1">
    <name type="scientific">Anguilla anguilla</name>
    <name type="common">European freshwater eel</name>
    <name type="synonym">Muraena anguilla</name>
    <dbReference type="NCBI Taxonomy" id="7936"/>
    <lineage>
        <taxon>Eukaryota</taxon>
        <taxon>Metazoa</taxon>
        <taxon>Chordata</taxon>
        <taxon>Craniata</taxon>
        <taxon>Vertebrata</taxon>
        <taxon>Euteleostomi</taxon>
        <taxon>Actinopterygii</taxon>
        <taxon>Neopterygii</taxon>
        <taxon>Teleostei</taxon>
        <taxon>Anguilliformes</taxon>
        <taxon>Anguillidae</taxon>
        <taxon>Anguilla</taxon>
    </lineage>
</organism>
<evidence type="ECO:0000313" key="1">
    <source>
        <dbReference type="EMBL" id="JAH07492.1"/>
    </source>
</evidence>
<name>A0A0E9PT86_ANGAN</name>
<proteinExistence type="predicted"/>
<reference evidence="1" key="1">
    <citation type="submission" date="2014-11" db="EMBL/GenBank/DDBJ databases">
        <authorList>
            <person name="Amaro Gonzalez C."/>
        </authorList>
    </citation>
    <scope>NUCLEOTIDE SEQUENCE</scope>
</reference>